<evidence type="ECO:0000256" key="1">
    <source>
        <dbReference type="SAM" id="Coils"/>
    </source>
</evidence>
<feature type="region of interest" description="Disordered" evidence="2">
    <location>
        <begin position="15"/>
        <end position="63"/>
    </location>
</feature>
<protein>
    <recommendedName>
        <fullName evidence="3">BHLH domain-containing protein</fullName>
    </recommendedName>
</protein>
<organism evidence="4 5">
    <name type="scientific">Phyllosticta citrichinensis</name>
    <dbReference type="NCBI Taxonomy" id="1130410"/>
    <lineage>
        <taxon>Eukaryota</taxon>
        <taxon>Fungi</taxon>
        <taxon>Dikarya</taxon>
        <taxon>Ascomycota</taxon>
        <taxon>Pezizomycotina</taxon>
        <taxon>Dothideomycetes</taxon>
        <taxon>Dothideomycetes incertae sedis</taxon>
        <taxon>Botryosphaeriales</taxon>
        <taxon>Phyllostictaceae</taxon>
        <taxon>Phyllosticta</taxon>
    </lineage>
</organism>
<feature type="region of interest" description="Disordered" evidence="2">
    <location>
        <begin position="252"/>
        <end position="355"/>
    </location>
</feature>
<dbReference type="PANTHER" id="PTHR47336">
    <property type="entry name" value="TRANSCRIPTION FACTOR HMS1-RELATED"/>
    <property type="match status" value="1"/>
</dbReference>
<evidence type="ECO:0000313" key="5">
    <source>
        <dbReference type="Proteomes" id="UP001456524"/>
    </source>
</evidence>
<accession>A0ABR1XQU7</accession>
<dbReference type="Proteomes" id="UP001456524">
    <property type="component" value="Unassembled WGS sequence"/>
</dbReference>
<dbReference type="PANTHER" id="PTHR47336:SF2">
    <property type="entry name" value="TRANSCRIPTION FACTOR HMS1-RELATED"/>
    <property type="match status" value="1"/>
</dbReference>
<dbReference type="PROSITE" id="PS50888">
    <property type="entry name" value="BHLH"/>
    <property type="match status" value="1"/>
</dbReference>
<feature type="coiled-coil region" evidence="1">
    <location>
        <begin position="401"/>
        <end position="435"/>
    </location>
</feature>
<sequence length="459" mass="50132">MALHWNPFLPEEALNSQNDRWDLPSRTSSQPDQPAATSTAPATSHSHSHASAPVTAQAPDFAQFDSAGQETYFSDAFYNDPNNYFLSDLEVLEPLGNVTLAGSTSESSPENYNDVTQVDLTDPSRMARFEPQRPGPPTASLADIQQTYAKAFPSDPRSQAYVEDLTYSQPSGQSSNQVVNTLETVDENQETDLTTKRNRGGINNNADAISACWTSPLCPNHKKEGTPPNPSTCNGGCAPFLFADEAPLFDPNNANMLGAEPLPSKESPEGVVEIQSRPKLKRSESDSNREAPSGRVFSKSGSAATDPEQQHQHLKNESSPDSHSPEDTTNIQPTTEGDNKNKGRRRLPHNQVERKYRESLNTQLESLRRVVPALQQSSRGCDGGDIEDLPTPSKPSKAVVLASATAYIKQMEKDKKQLADENQLLRSRIKALQALVKCEDCSLMQYVMDLKLHNGAPGG</sequence>
<feature type="compositionally biased region" description="Polar residues" evidence="2">
    <location>
        <begin position="327"/>
        <end position="336"/>
    </location>
</feature>
<evidence type="ECO:0000259" key="3">
    <source>
        <dbReference type="PROSITE" id="PS50888"/>
    </source>
</evidence>
<name>A0ABR1XQU7_9PEZI</name>
<evidence type="ECO:0000256" key="2">
    <source>
        <dbReference type="SAM" id="MobiDB-lite"/>
    </source>
</evidence>
<keyword evidence="5" id="KW-1185">Reference proteome</keyword>
<dbReference type="Gene3D" id="4.10.280.10">
    <property type="entry name" value="Helix-loop-helix DNA-binding domain"/>
    <property type="match status" value="1"/>
</dbReference>
<evidence type="ECO:0000313" key="4">
    <source>
        <dbReference type="EMBL" id="KAK8164043.1"/>
    </source>
</evidence>
<dbReference type="InterPro" id="IPR052099">
    <property type="entry name" value="Regulatory_TF_Diverse"/>
</dbReference>
<keyword evidence="1" id="KW-0175">Coiled coil</keyword>
<feature type="compositionally biased region" description="Low complexity" evidence="2">
    <location>
        <begin position="34"/>
        <end position="53"/>
    </location>
</feature>
<feature type="compositionally biased region" description="Basic and acidic residues" evidence="2">
    <location>
        <begin position="308"/>
        <end position="326"/>
    </location>
</feature>
<comment type="caution">
    <text evidence="4">The sequence shown here is derived from an EMBL/GenBank/DDBJ whole genome shotgun (WGS) entry which is preliminary data.</text>
</comment>
<dbReference type="InterPro" id="IPR036638">
    <property type="entry name" value="HLH_DNA-bd_sf"/>
</dbReference>
<gene>
    <name evidence="4" type="ORF">IWX90DRAFT_387781</name>
</gene>
<dbReference type="SUPFAM" id="SSF47459">
    <property type="entry name" value="HLH, helix-loop-helix DNA-binding domain"/>
    <property type="match status" value="1"/>
</dbReference>
<dbReference type="EMBL" id="JBBWUH010000006">
    <property type="protein sequence ID" value="KAK8164043.1"/>
    <property type="molecule type" value="Genomic_DNA"/>
</dbReference>
<dbReference type="InterPro" id="IPR011598">
    <property type="entry name" value="bHLH_dom"/>
</dbReference>
<dbReference type="CDD" id="cd11395">
    <property type="entry name" value="bHLHzip_SREBP_like"/>
    <property type="match status" value="1"/>
</dbReference>
<dbReference type="SMART" id="SM00353">
    <property type="entry name" value="HLH"/>
    <property type="match status" value="1"/>
</dbReference>
<feature type="domain" description="BHLH" evidence="3">
    <location>
        <begin position="344"/>
        <end position="411"/>
    </location>
</feature>
<proteinExistence type="predicted"/>
<reference evidence="4 5" key="1">
    <citation type="journal article" date="2022" name="G3 (Bethesda)">
        <title>Enemy or ally: a genomic approach to elucidate the lifestyle of Phyllosticta citrichinaensis.</title>
        <authorList>
            <person name="Buijs V.A."/>
            <person name="Groenewald J.Z."/>
            <person name="Haridas S."/>
            <person name="LaButti K.M."/>
            <person name="Lipzen A."/>
            <person name="Martin F.M."/>
            <person name="Barry K."/>
            <person name="Grigoriev I.V."/>
            <person name="Crous P.W."/>
            <person name="Seidl M.F."/>
        </authorList>
    </citation>
    <scope>NUCLEOTIDE SEQUENCE [LARGE SCALE GENOMIC DNA]</scope>
    <source>
        <strain evidence="4 5">CBS 129764</strain>
    </source>
</reference>
<dbReference type="Pfam" id="PF00010">
    <property type="entry name" value="HLH"/>
    <property type="match status" value="1"/>
</dbReference>